<gene>
    <name evidence="7" type="ORF">N5A92_02940</name>
</gene>
<evidence type="ECO:0000313" key="8">
    <source>
        <dbReference type="Proteomes" id="UP001320831"/>
    </source>
</evidence>
<dbReference type="Proteomes" id="UP001320831">
    <property type="component" value="Unassembled WGS sequence"/>
</dbReference>
<name>A0ABT2LIE1_9HYPH</name>
<feature type="domain" description="Alcohol dehydrogenase iron-type/glycerol dehydrogenase GldA" evidence="5">
    <location>
        <begin position="17"/>
        <end position="176"/>
    </location>
</feature>
<proteinExistence type="inferred from homology"/>
<dbReference type="Gene3D" id="3.40.50.1970">
    <property type="match status" value="1"/>
</dbReference>
<protein>
    <submittedName>
        <fullName evidence="7">Iron-containing alcohol dehydrogenase</fullName>
    </submittedName>
</protein>
<organism evidence="7 8">
    <name type="scientific">Chelativorans salis</name>
    <dbReference type="NCBI Taxonomy" id="2978478"/>
    <lineage>
        <taxon>Bacteria</taxon>
        <taxon>Pseudomonadati</taxon>
        <taxon>Pseudomonadota</taxon>
        <taxon>Alphaproteobacteria</taxon>
        <taxon>Hyphomicrobiales</taxon>
        <taxon>Phyllobacteriaceae</taxon>
        <taxon>Chelativorans</taxon>
    </lineage>
</organism>
<dbReference type="Gene3D" id="1.20.1090.10">
    <property type="entry name" value="Dehydroquinate synthase-like - alpha domain"/>
    <property type="match status" value="1"/>
</dbReference>
<evidence type="ECO:0000256" key="3">
    <source>
        <dbReference type="ARBA" id="ARBA00023002"/>
    </source>
</evidence>
<comment type="similarity">
    <text evidence="2">Belongs to the iron-containing alcohol dehydrogenase family.</text>
</comment>
<evidence type="ECO:0000313" key="7">
    <source>
        <dbReference type="EMBL" id="MCT7373996.1"/>
    </source>
</evidence>
<evidence type="ECO:0000259" key="6">
    <source>
        <dbReference type="Pfam" id="PF25137"/>
    </source>
</evidence>
<dbReference type="RefSeq" id="WP_260900347.1">
    <property type="nucleotide sequence ID" value="NZ_JAOCZP010000001.1"/>
</dbReference>
<dbReference type="PANTHER" id="PTHR11496">
    <property type="entry name" value="ALCOHOL DEHYDROGENASE"/>
    <property type="match status" value="1"/>
</dbReference>
<dbReference type="PANTHER" id="PTHR11496:SF102">
    <property type="entry name" value="ALCOHOL DEHYDROGENASE 4"/>
    <property type="match status" value="1"/>
</dbReference>
<evidence type="ECO:0000256" key="2">
    <source>
        <dbReference type="ARBA" id="ARBA00007358"/>
    </source>
</evidence>
<dbReference type="InterPro" id="IPR018211">
    <property type="entry name" value="ADH_Fe_CS"/>
</dbReference>
<accession>A0ABT2LIE1</accession>
<keyword evidence="4" id="KW-0520">NAD</keyword>
<comment type="cofactor">
    <cofactor evidence="1">
        <name>Fe cation</name>
        <dbReference type="ChEBI" id="CHEBI:24875"/>
    </cofactor>
</comment>
<dbReference type="InterPro" id="IPR056798">
    <property type="entry name" value="ADH_Fe_C"/>
</dbReference>
<dbReference type="CDD" id="cd08551">
    <property type="entry name" value="Fe-ADH"/>
    <property type="match status" value="1"/>
</dbReference>
<sequence length="380" mass="40389">MAKSALSMARPITLLQPPRLEIGAGAITRLGEFSNRFRRIFVVAMAPTAPYVERIGLKGAVESYIDLPPEPDLPSVEAVLDAARAFEPDLVIGLGGGSAMDVAKLVAVLWDSEQTIPEVVGPGKVQSRRTALVQVPTTSGTGSEAGTRALVTNPATLAKLAVESEHMLADMAVLDPELTYSVPAPVTAATGVDALAHCVEAFTNIKAHPLIDGYARLGIKLVGRYLKRAVADGSDVEARAGMMLASYYGGICLGPVNTAAGHALAYPLGTRLKLPHGLANAIIFPHVLAFNASACREKTREITELLGLSADGDTILDESHRYCCSLGLEMDLAGHGARQDHLQDWAREAHGIRRLMDNNPRAMNVEDILAIYSAALHPRP</sequence>
<keyword evidence="8" id="KW-1185">Reference proteome</keyword>
<dbReference type="InterPro" id="IPR039697">
    <property type="entry name" value="Alcohol_dehydrogenase_Fe"/>
</dbReference>
<feature type="domain" description="Fe-containing alcohol dehydrogenase-like C-terminal" evidence="6">
    <location>
        <begin position="187"/>
        <end position="376"/>
    </location>
</feature>
<evidence type="ECO:0000259" key="5">
    <source>
        <dbReference type="Pfam" id="PF00465"/>
    </source>
</evidence>
<keyword evidence="3" id="KW-0560">Oxidoreductase</keyword>
<reference evidence="7 8" key="1">
    <citation type="submission" date="2022-09" db="EMBL/GenBank/DDBJ databases">
        <title>Chelativorans salina sp. nov., a novel slightly halophilic bacterium isolated from a saline lake sediment enrichment.</title>
        <authorList>
            <person name="Gao L."/>
            <person name="Fang B.-Z."/>
            <person name="Li W.-J."/>
        </authorList>
    </citation>
    <scope>NUCLEOTIDE SEQUENCE [LARGE SCALE GENOMIC DNA]</scope>
    <source>
        <strain evidence="7 8">EGI FJ00035</strain>
    </source>
</reference>
<dbReference type="PROSITE" id="PS00913">
    <property type="entry name" value="ADH_IRON_1"/>
    <property type="match status" value="1"/>
</dbReference>
<comment type="caution">
    <text evidence="7">The sequence shown here is derived from an EMBL/GenBank/DDBJ whole genome shotgun (WGS) entry which is preliminary data.</text>
</comment>
<dbReference type="InterPro" id="IPR001670">
    <property type="entry name" value="ADH_Fe/GldA"/>
</dbReference>
<dbReference type="EMBL" id="JAOCZP010000001">
    <property type="protein sequence ID" value="MCT7373996.1"/>
    <property type="molecule type" value="Genomic_DNA"/>
</dbReference>
<evidence type="ECO:0000256" key="4">
    <source>
        <dbReference type="ARBA" id="ARBA00023027"/>
    </source>
</evidence>
<dbReference type="Pfam" id="PF00465">
    <property type="entry name" value="Fe-ADH"/>
    <property type="match status" value="1"/>
</dbReference>
<dbReference type="SUPFAM" id="SSF56796">
    <property type="entry name" value="Dehydroquinate synthase-like"/>
    <property type="match status" value="1"/>
</dbReference>
<dbReference type="Pfam" id="PF25137">
    <property type="entry name" value="ADH_Fe_C"/>
    <property type="match status" value="1"/>
</dbReference>
<evidence type="ECO:0000256" key="1">
    <source>
        <dbReference type="ARBA" id="ARBA00001962"/>
    </source>
</evidence>